<name>S4VVT0_9VIRU</name>
<proteinExistence type="predicted"/>
<dbReference type="InterPro" id="IPR036770">
    <property type="entry name" value="Ankyrin_rpt-contain_sf"/>
</dbReference>
<organism evidence="2 3">
    <name type="scientific">Pandoravirus salinus</name>
    <dbReference type="NCBI Taxonomy" id="1349410"/>
    <lineage>
        <taxon>Viruses</taxon>
        <taxon>Pandoravirus</taxon>
    </lineage>
</organism>
<dbReference type="SMART" id="SM00248">
    <property type="entry name" value="ANK"/>
    <property type="match status" value="3"/>
</dbReference>
<evidence type="ECO:0000256" key="1">
    <source>
        <dbReference type="SAM" id="Coils"/>
    </source>
</evidence>
<evidence type="ECO:0000313" key="2">
    <source>
        <dbReference type="EMBL" id="AGO83511.1"/>
    </source>
</evidence>
<sequence length="429" mass="48082">MDDFDREIEALTGTGDRLSMLEKAIKAGNVRIVERLTKDGFGLKDDYFNACSNAIRAGQLDVLKLLLSHGAELNRYAVNQAASTGRVDVLECLVAERRTHVDKYAYEAAARGGHTAVFDWLLARDIKWTAGSVMEAVKYGQPAALEWFHGHGCTFTSEHTHAAADNGNLAVLQWLHARGCPINVTSCVANARINGHDAVVEWLRRDEDPAAIETERREIDTLASGRKRAREALDRHDAAIAEHKEHIKRIKRESADDRAYAEMVTLLEPILNGECMRGSWWRDRMSQPSCRAWFFVEGKDDAIISALLSVCDGNDARLDPETRSLLRRRVKIVDREAALALQVTSEYYANRDYEDDARFHSDDEWKVILSNGDERNDCNVVVDSSSAFDKWLNKNGEVDNREYDGDSDGHRYTGTVTLGGLLIEVSSIV</sequence>
<protein>
    <submittedName>
        <fullName evidence="2">Ankyrin repeat domain containing protein</fullName>
    </submittedName>
</protein>
<keyword evidence="1" id="KW-0175">Coiled coil</keyword>
<reference evidence="2 3" key="1">
    <citation type="journal article" date="2013" name="Science">
        <title>Pandoraviruses: amoeba viruses with genomes up to 2.5 Mb reaching that of parasitic eukaryotes.</title>
        <authorList>
            <person name="Philippe N."/>
            <person name="Legendre M."/>
            <person name="Doutre G."/>
            <person name="Coute Y."/>
            <person name="Poirot O."/>
            <person name="Lescot M."/>
            <person name="Arslan D."/>
            <person name="Seltzer V."/>
            <person name="Bertaux L."/>
            <person name="Bruley C."/>
            <person name="Garin J."/>
            <person name="Claverie J.M."/>
            <person name="Abergel C."/>
        </authorList>
    </citation>
    <scope>NUCLEOTIDE SEQUENCE [LARGE SCALE GENOMIC DNA]</scope>
</reference>
<dbReference type="KEGG" id="vg:16605298"/>
<dbReference type="RefSeq" id="YP_008436573.1">
    <property type="nucleotide sequence ID" value="NC_022098.1"/>
</dbReference>
<dbReference type="PANTHER" id="PTHR46586">
    <property type="entry name" value="ANKYRIN REPEAT-CONTAINING PROTEIN"/>
    <property type="match status" value="1"/>
</dbReference>
<dbReference type="SUPFAM" id="SSF48403">
    <property type="entry name" value="Ankyrin repeat"/>
    <property type="match status" value="1"/>
</dbReference>
<dbReference type="Proteomes" id="UP000204584">
    <property type="component" value="Segment"/>
</dbReference>
<dbReference type="PANTHER" id="PTHR46586:SF3">
    <property type="entry name" value="ANKYRIN REPEAT-CONTAINING PROTEIN"/>
    <property type="match status" value="1"/>
</dbReference>
<dbReference type="EMBL" id="KC977571">
    <property type="protein sequence ID" value="AGO83511.1"/>
    <property type="molecule type" value="Genomic_DNA"/>
</dbReference>
<feature type="coiled-coil region" evidence="1">
    <location>
        <begin position="226"/>
        <end position="253"/>
    </location>
</feature>
<dbReference type="InterPro" id="IPR002110">
    <property type="entry name" value="Ankyrin_rpt"/>
</dbReference>
<dbReference type="GeneID" id="16605298"/>
<gene>
    <name evidence="2" type="ORF">psal_cds_87</name>
</gene>
<dbReference type="Gene3D" id="1.25.40.20">
    <property type="entry name" value="Ankyrin repeat-containing domain"/>
    <property type="match status" value="1"/>
</dbReference>
<evidence type="ECO:0000313" key="3">
    <source>
        <dbReference type="Proteomes" id="UP000204584"/>
    </source>
</evidence>
<accession>S4VVT0</accession>
<dbReference type="InterPro" id="IPR052050">
    <property type="entry name" value="SecEffector_AnkRepeat"/>
</dbReference>
<keyword evidence="3" id="KW-1185">Reference proteome</keyword>